<dbReference type="Gene3D" id="1.20.120.10">
    <property type="entry name" value="Cytochrome c/b562"/>
    <property type="match status" value="1"/>
</dbReference>
<keyword evidence="5 6" id="KW-0408">Iron</keyword>
<protein>
    <submittedName>
        <fullName evidence="9">Cytochrome c</fullName>
    </submittedName>
</protein>
<keyword evidence="3 6" id="KW-0479">Metal-binding</keyword>
<comment type="PTM">
    <text evidence="7">Binds 1 heme group per subunit.</text>
</comment>
<evidence type="ECO:0000256" key="4">
    <source>
        <dbReference type="ARBA" id="ARBA00022982"/>
    </source>
</evidence>
<keyword evidence="2 7" id="KW-0349">Heme</keyword>
<dbReference type="GO" id="GO:0005506">
    <property type="term" value="F:iron ion binding"/>
    <property type="evidence" value="ECO:0007669"/>
    <property type="project" value="InterPro"/>
</dbReference>
<dbReference type="PIRSF" id="PIRSF000027">
    <property type="entry name" value="Cytc_c_prime"/>
    <property type="match status" value="1"/>
</dbReference>
<keyword evidence="4" id="KW-0249">Electron transport</keyword>
<dbReference type="Proteomes" id="UP000256561">
    <property type="component" value="Unassembled WGS sequence"/>
</dbReference>
<evidence type="ECO:0000313" key="10">
    <source>
        <dbReference type="Proteomes" id="UP000256561"/>
    </source>
</evidence>
<feature type="signal peptide" evidence="8">
    <location>
        <begin position="1"/>
        <end position="24"/>
    </location>
</feature>
<feature type="binding site" description="covalent" evidence="7">
    <location>
        <position position="149"/>
    </location>
    <ligand>
        <name>heme c</name>
        <dbReference type="ChEBI" id="CHEBI:61717"/>
    </ligand>
</feature>
<reference evidence="10" key="1">
    <citation type="submission" date="2018-08" db="EMBL/GenBank/DDBJ databases">
        <authorList>
            <person name="Zhang J."/>
            <person name="Du Z.-J."/>
        </authorList>
    </citation>
    <scope>NUCLEOTIDE SEQUENCE [LARGE SCALE GENOMIC DNA]</scope>
    <source>
        <strain evidence="10">KCTC 52655</strain>
    </source>
</reference>
<keyword evidence="10" id="KW-1185">Reference proteome</keyword>
<dbReference type="InterPro" id="IPR010980">
    <property type="entry name" value="Cyt_c/b562"/>
</dbReference>
<evidence type="ECO:0000256" key="6">
    <source>
        <dbReference type="PIRSR" id="PIRSR000027-1"/>
    </source>
</evidence>
<dbReference type="GO" id="GO:0022900">
    <property type="term" value="P:electron transport chain"/>
    <property type="evidence" value="ECO:0007669"/>
    <property type="project" value="InterPro"/>
</dbReference>
<comment type="caution">
    <text evidence="9">The sequence shown here is derived from an EMBL/GenBank/DDBJ whole genome shotgun (WGS) entry which is preliminary data.</text>
</comment>
<organism evidence="9 10">
    <name type="scientific">Alteromonas aestuariivivens</name>
    <dbReference type="NCBI Taxonomy" id="1938339"/>
    <lineage>
        <taxon>Bacteria</taxon>
        <taxon>Pseudomonadati</taxon>
        <taxon>Pseudomonadota</taxon>
        <taxon>Gammaproteobacteria</taxon>
        <taxon>Alteromonadales</taxon>
        <taxon>Alteromonadaceae</taxon>
        <taxon>Alteromonas/Salinimonas group</taxon>
        <taxon>Alteromonas</taxon>
    </lineage>
</organism>
<dbReference type="PROSITE" id="PS51009">
    <property type="entry name" value="CYTCII"/>
    <property type="match status" value="1"/>
</dbReference>
<evidence type="ECO:0000256" key="8">
    <source>
        <dbReference type="SAM" id="SignalP"/>
    </source>
</evidence>
<dbReference type="OrthoDB" id="5520910at2"/>
<dbReference type="AlphaFoldDB" id="A0A3D8M4X5"/>
<evidence type="ECO:0000256" key="7">
    <source>
        <dbReference type="PIRSR" id="PIRSR000027-2"/>
    </source>
</evidence>
<gene>
    <name evidence="9" type="ORF">DXV75_12860</name>
</gene>
<feature type="binding site" description="axial binding residue" evidence="6">
    <location>
        <position position="153"/>
    </location>
    <ligand>
        <name>heme c</name>
        <dbReference type="ChEBI" id="CHEBI:61717"/>
    </ligand>
    <ligandPart>
        <name>Fe</name>
        <dbReference type="ChEBI" id="CHEBI:18248"/>
    </ligandPart>
</feature>
<dbReference type="GO" id="GO:0042597">
    <property type="term" value="C:periplasmic space"/>
    <property type="evidence" value="ECO:0007669"/>
    <property type="project" value="InterPro"/>
</dbReference>
<dbReference type="EMBL" id="QRHA01000009">
    <property type="protein sequence ID" value="RDV24584.1"/>
    <property type="molecule type" value="Genomic_DNA"/>
</dbReference>
<feature type="binding site" description="covalent" evidence="7">
    <location>
        <position position="152"/>
    </location>
    <ligand>
        <name>heme c</name>
        <dbReference type="ChEBI" id="CHEBI:61717"/>
    </ligand>
</feature>
<feature type="chain" id="PRO_5017790725" evidence="8">
    <location>
        <begin position="25"/>
        <end position="159"/>
    </location>
</feature>
<evidence type="ECO:0000313" key="9">
    <source>
        <dbReference type="EMBL" id="RDV24584.1"/>
    </source>
</evidence>
<sequence length="159" mass="17295">MQKRVKTMLSVIAATTVVASTATVAVEASSQKQAEAAVEYRESLFHLLKSNMGPLGAMAKGRLAYDAQVMKTNGMRIEQLADMMSDYLSIDTRKFDVHTEAKDSIWEDFSRFESKIGELKKAASALQVAASSGDESLYRGAISNVGAACKGCHDDYKED</sequence>
<dbReference type="Pfam" id="PF01322">
    <property type="entry name" value="Cytochrom_C_2"/>
    <property type="match status" value="1"/>
</dbReference>
<keyword evidence="1" id="KW-0813">Transport</keyword>
<dbReference type="PRINTS" id="PR00608">
    <property type="entry name" value="CYTCHROMECII"/>
</dbReference>
<evidence type="ECO:0000256" key="3">
    <source>
        <dbReference type="ARBA" id="ARBA00022723"/>
    </source>
</evidence>
<dbReference type="InterPro" id="IPR002321">
    <property type="entry name" value="Cyt_c_II"/>
</dbReference>
<evidence type="ECO:0000256" key="1">
    <source>
        <dbReference type="ARBA" id="ARBA00022448"/>
    </source>
</evidence>
<dbReference type="GO" id="GO:0009055">
    <property type="term" value="F:electron transfer activity"/>
    <property type="evidence" value="ECO:0007669"/>
    <property type="project" value="InterPro"/>
</dbReference>
<dbReference type="SUPFAM" id="SSF47175">
    <property type="entry name" value="Cytochromes"/>
    <property type="match status" value="1"/>
</dbReference>
<name>A0A3D8M4X5_9ALTE</name>
<dbReference type="RefSeq" id="WP_115593830.1">
    <property type="nucleotide sequence ID" value="NZ_QRHA01000009.1"/>
</dbReference>
<evidence type="ECO:0000256" key="5">
    <source>
        <dbReference type="ARBA" id="ARBA00023004"/>
    </source>
</evidence>
<dbReference type="InterPro" id="IPR012127">
    <property type="entry name" value="Cyt_c_prime"/>
</dbReference>
<dbReference type="GO" id="GO:0020037">
    <property type="term" value="F:heme binding"/>
    <property type="evidence" value="ECO:0007669"/>
    <property type="project" value="InterPro"/>
</dbReference>
<proteinExistence type="predicted"/>
<dbReference type="InterPro" id="IPR015984">
    <property type="entry name" value="Cyt_c_prime_subgr"/>
</dbReference>
<accession>A0A3D8M4X5</accession>
<evidence type="ECO:0000256" key="2">
    <source>
        <dbReference type="ARBA" id="ARBA00022617"/>
    </source>
</evidence>
<keyword evidence="8" id="KW-0732">Signal</keyword>